<dbReference type="PANTHER" id="PTHR12865:SF6">
    <property type="entry name" value="PHOSPHATIDYLINOSITOL 4-KINASE TYPE 2-BETA"/>
    <property type="match status" value="1"/>
</dbReference>
<feature type="compositionally biased region" description="Basic residues" evidence="20">
    <location>
        <begin position="92"/>
        <end position="101"/>
    </location>
</feature>
<evidence type="ECO:0000256" key="20">
    <source>
        <dbReference type="SAM" id="MobiDB-lite"/>
    </source>
</evidence>
<evidence type="ECO:0000313" key="22">
    <source>
        <dbReference type="Ensembl" id="ENSELUP00000070273.2"/>
    </source>
</evidence>
<dbReference type="GO" id="GO:0005886">
    <property type="term" value="C:plasma membrane"/>
    <property type="evidence" value="ECO:0007669"/>
    <property type="project" value="UniProtKB-SubCell"/>
</dbReference>
<keyword evidence="11" id="KW-0967">Endosome</keyword>
<keyword evidence="16" id="KW-0443">Lipid metabolism</keyword>
<accession>A0A6Q2YXC3</accession>
<proteinExistence type="inferred from homology"/>
<dbReference type="GO" id="GO:0005802">
    <property type="term" value="C:trans-Golgi network"/>
    <property type="evidence" value="ECO:0007669"/>
    <property type="project" value="TreeGrafter"/>
</dbReference>
<evidence type="ECO:0000256" key="9">
    <source>
        <dbReference type="ARBA" id="ARBA00022679"/>
    </source>
</evidence>
<feature type="compositionally biased region" description="Polar residues" evidence="20">
    <location>
        <begin position="111"/>
        <end position="120"/>
    </location>
</feature>
<evidence type="ECO:0000313" key="23">
    <source>
        <dbReference type="Proteomes" id="UP000265140"/>
    </source>
</evidence>
<keyword evidence="12 19" id="KW-0418">Kinase</keyword>
<reference evidence="22" key="2">
    <citation type="submission" date="2020-02" db="EMBL/GenBank/DDBJ databases">
        <title>Esox lucius (northern pike) genome, fEsoLuc1, primary haplotype.</title>
        <authorList>
            <person name="Myers G."/>
            <person name="Karagic N."/>
            <person name="Meyer A."/>
            <person name="Pippel M."/>
            <person name="Reichard M."/>
            <person name="Winkler S."/>
            <person name="Tracey A."/>
            <person name="Sims Y."/>
            <person name="Howe K."/>
            <person name="Rhie A."/>
            <person name="Formenti G."/>
            <person name="Durbin R."/>
            <person name="Fedrigo O."/>
            <person name="Jarvis E.D."/>
        </authorList>
    </citation>
    <scope>NUCLEOTIDE SEQUENCE [LARGE SCALE GENOMIC DNA]</scope>
</reference>
<feature type="domain" description="PI3K/PI4K catalytic" evidence="21">
    <location>
        <begin position="144"/>
        <end position="453"/>
    </location>
</feature>
<evidence type="ECO:0000256" key="2">
    <source>
        <dbReference type="ARBA" id="ARBA00004236"/>
    </source>
</evidence>
<sequence>MMSECDPNETDPVLADIGPVAAAVKFNLPEPPTAVLFDRNTVTLASGTNPGVAVRISGSCESILTELEADGSGEETLLLPCLSGSTSSTRGARQKRTRRNRQSSSSDKENLSSPGNSSGEMNHFPDDPVFGDIIQRAEQAIESGVFPERISQGSSGSYFVKDPKGKIIGVFKPKSEEPYGHLNPKWTKYFHKLCCPCCFGRGCLIPNQGYLSEAAASLVDTKLGLGVVPKTKVVYLVSETFHYNAIDRAKSRGKKYALEKVPKVGRHFHRVGLPPKVGSFQLFVEGYHEADYWLRRFEAEPLPENIRKQLQSQFERLVILDYVIRNTDRGNDNWLMKYEKPGGEEGEKVSYTFIFNVVLLPDPFHWAWLPQAKVPFSQETREQVLSRLSDMNFVQDLCEDLYEMFKTDRGFDKTMFEKQMSVMRGQILNLSQALKDNKTPIQLVQMPRVVVERSRTGGHGRVVTLGTAFTQTFHCKRPFFSSW</sequence>
<evidence type="ECO:0000256" key="18">
    <source>
        <dbReference type="ARBA" id="ARBA00036767"/>
    </source>
</evidence>
<keyword evidence="10 19" id="KW-0547">Nucleotide-binding</keyword>
<name>A0A6Q2YXC3_ESOLU</name>
<reference evidence="22" key="3">
    <citation type="submission" date="2025-08" db="UniProtKB">
        <authorList>
            <consortium name="Ensembl"/>
        </authorList>
    </citation>
    <scope>IDENTIFICATION</scope>
</reference>
<protein>
    <recommendedName>
        <fullName evidence="19">Phosphatidylinositol 4-kinase type 2</fullName>
        <ecNumber evidence="19">2.7.1.67</ecNumber>
    </recommendedName>
</protein>
<keyword evidence="15" id="KW-0333">Golgi apparatus</keyword>
<comment type="subcellular location">
    <subcellularLocation>
        <location evidence="2">Cell membrane</location>
    </subcellularLocation>
    <subcellularLocation>
        <location evidence="4">Cytoplasm</location>
        <location evidence="4">Cytosol</location>
    </subcellularLocation>
    <subcellularLocation>
        <location evidence="1">Early endosome membrane</location>
    </subcellularLocation>
    <subcellularLocation>
        <location evidence="5">Endoplasmic reticulum membrane</location>
    </subcellularLocation>
    <subcellularLocation>
        <location evidence="3">Golgi apparatus membrane</location>
        <topology evidence="3">Peripheral membrane protein</topology>
    </subcellularLocation>
    <subcellularLocation>
        <location evidence="19">Membrane</location>
        <topology evidence="19">Peripheral membrane protein</topology>
    </subcellularLocation>
</comment>
<dbReference type="GO" id="GO:0000139">
    <property type="term" value="C:Golgi membrane"/>
    <property type="evidence" value="ECO:0007669"/>
    <property type="project" value="UniProtKB-SubCell"/>
</dbReference>
<evidence type="ECO:0000256" key="6">
    <source>
        <dbReference type="ARBA" id="ARBA00008941"/>
    </source>
</evidence>
<dbReference type="AlphaFoldDB" id="A0A6Q2YXC3"/>
<evidence type="ECO:0000256" key="7">
    <source>
        <dbReference type="ARBA" id="ARBA00022475"/>
    </source>
</evidence>
<feature type="region of interest" description="Disordered" evidence="20">
    <location>
        <begin position="79"/>
        <end position="128"/>
    </location>
</feature>
<dbReference type="GO" id="GO:0005765">
    <property type="term" value="C:lysosomal membrane"/>
    <property type="evidence" value="ECO:0007669"/>
    <property type="project" value="TreeGrafter"/>
</dbReference>
<keyword evidence="7" id="KW-1003">Cell membrane</keyword>
<evidence type="ECO:0000256" key="13">
    <source>
        <dbReference type="ARBA" id="ARBA00022824"/>
    </source>
</evidence>
<evidence type="ECO:0000256" key="1">
    <source>
        <dbReference type="ARBA" id="ARBA00004146"/>
    </source>
</evidence>
<evidence type="ECO:0000256" key="10">
    <source>
        <dbReference type="ARBA" id="ARBA00022741"/>
    </source>
</evidence>
<evidence type="ECO:0000256" key="17">
    <source>
        <dbReference type="ARBA" id="ARBA00023136"/>
    </source>
</evidence>
<dbReference type="EC" id="2.7.1.67" evidence="19"/>
<comment type="catalytic activity">
    <reaction evidence="18">
        <text>a 1,2-diacyl-sn-glycero-3-phospho-(1D-myo-inositol) + ATP = a 1,2-diacyl-sn-glycero-3-phospho-(1D-myo-inositol 4-phosphate) + ADP + H(+)</text>
        <dbReference type="Rhea" id="RHEA:19877"/>
        <dbReference type="ChEBI" id="CHEBI:15378"/>
        <dbReference type="ChEBI" id="CHEBI:30616"/>
        <dbReference type="ChEBI" id="CHEBI:57880"/>
        <dbReference type="ChEBI" id="CHEBI:58178"/>
        <dbReference type="ChEBI" id="CHEBI:456216"/>
        <dbReference type="EC" id="2.7.1.67"/>
    </reaction>
    <physiologicalReaction direction="left-to-right" evidence="18">
        <dbReference type="Rhea" id="RHEA:19878"/>
    </physiologicalReaction>
</comment>
<keyword evidence="17 19" id="KW-0472">Membrane</keyword>
<gene>
    <name evidence="22" type="primary">PI4K2B</name>
</gene>
<keyword evidence="8" id="KW-0963">Cytoplasm</keyword>
<evidence type="ECO:0000256" key="14">
    <source>
        <dbReference type="ARBA" id="ARBA00022840"/>
    </source>
</evidence>
<evidence type="ECO:0000256" key="11">
    <source>
        <dbReference type="ARBA" id="ARBA00022753"/>
    </source>
</evidence>
<dbReference type="Pfam" id="PF00454">
    <property type="entry name" value="PI3_PI4_kinase"/>
    <property type="match status" value="1"/>
</dbReference>
<dbReference type="PANTHER" id="PTHR12865">
    <property type="entry name" value="PHOSPHATIDYLINOSITOL 4-KINASE TYPE-II"/>
    <property type="match status" value="1"/>
</dbReference>
<dbReference type="GeneTree" id="ENSGT00390000010434"/>
<evidence type="ECO:0000256" key="19">
    <source>
        <dbReference type="RuleBase" id="RU367084"/>
    </source>
</evidence>
<dbReference type="GO" id="GO:0005789">
    <property type="term" value="C:endoplasmic reticulum membrane"/>
    <property type="evidence" value="ECO:0007669"/>
    <property type="project" value="UniProtKB-SubCell"/>
</dbReference>
<evidence type="ECO:0000256" key="4">
    <source>
        <dbReference type="ARBA" id="ARBA00004514"/>
    </source>
</evidence>
<evidence type="ECO:0000259" key="21">
    <source>
        <dbReference type="PROSITE" id="PS50290"/>
    </source>
</evidence>
<dbReference type="GO" id="GO:0007030">
    <property type="term" value="P:Golgi organization"/>
    <property type="evidence" value="ECO:0007669"/>
    <property type="project" value="TreeGrafter"/>
</dbReference>
<dbReference type="InterPro" id="IPR039756">
    <property type="entry name" value="Lsb6/PI4K2"/>
</dbReference>
<dbReference type="GO" id="GO:0046854">
    <property type="term" value="P:phosphatidylinositol phosphate biosynthetic process"/>
    <property type="evidence" value="ECO:0007669"/>
    <property type="project" value="UniProtKB-UniRule"/>
</dbReference>
<dbReference type="GO" id="GO:0004430">
    <property type="term" value="F:1-phosphatidylinositol 4-kinase activity"/>
    <property type="evidence" value="ECO:0007669"/>
    <property type="project" value="UniProtKB-UniRule"/>
</dbReference>
<evidence type="ECO:0000256" key="5">
    <source>
        <dbReference type="ARBA" id="ARBA00004586"/>
    </source>
</evidence>
<dbReference type="PROSITE" id="PS50290">
    <property type="entry name" value="PI3_4_KINASE_3"/>
    <property type="match status" value="1"/>
</dbReference>
<evidence type="ECO:0000256" key="15">
    <source>
        <dbReference type="ARBA" id="ARBA00023034"/>
    </source>
</evidence>
<dbReference type="Ensembl" id="ENSELUT00000054455.2">
    <property type="protein sequence ID" value="ENSELUP00000070273.2"/>
    <property type="gene ID" value="ENSELUG00000008919.3"/>
</dbReference>
<dbReference type="GO" id="GO:0005829">
    <property type="term" value="C:cytosol"/>
    <property type="evidence" value="ECO:0007669"/>
    <property type="project" value="UniProtKB-SubCell"/>
</dbReference>
<dbReference type="Proteomes" id="UP000265140">
    <property type="component" value="Chromosome 25"/>
</dbReference>
<organism evidence="22 23">
    <name type="scientific">Esox lucius</name>
    <name type="common">Northern pike</name>
    <dbReference type="NCBI Taxonomy" id="8010"/>
    <lineage>
        <taxon>Eukaryota</taxon>
        <taxon>Metazoa</taxon>
        <taxon>Chordata</taxon>
        <taxon>Craniata</taxon>
        <taxon>Vertebrata</taxon>
        <taxon>Euteleostomi</taxon>
        <taxon>Actinopterygii</taxon>
        <taxon>Neopterygii</taxon>
        <taxon>Teleostei</taxon>
        <taxon>Protacanthopterygii</taxon>
        <taxon>Esociformes</taxon>
        <taxon>Esocidae</taxon>
        <taxon>Esox</taxon>
    </lineage>
</organism>
<dbReference type="GO" id="GO:0007032">
    <property type="term" value="P:endosome organization"/>
    <property type="evidence" value="ECO:0007669"/>
    <property type="project" value="TreeGrafter"/>
</dbReference>
<evidence type="ECO:0000256" key="16">
    <source>
        <dbReference type="ARBA" id="ARBA00023098"/>
    </source>
</evidence>
<dbReference type="GO" id="GO:0005524">
    <property type="term" value="F:ATP binding"/>
    <property type="evidence" value="ECO:0007669"/>
    <property type="project" value="UniProtKB-UniRule"/>
</dbReference>
<reference evidence="23" key="1">
    <citation type="journal article" date="2014" name="PLoS ONE">
        <title>The genome and linkage map of the northern pike (Esox lucius): conserved synteny revealed between the salmonid sister group and the Neoteleostei.</title>
        <authorList>
            <person name="Rondeau E.B."/>
            <person name="Minkley D.R."/>
            <person name="Leong J.S."/>
            <person name="Messmer A.M."/>
            <person name="Jantzen J.R."/>
            <person name="von Schalburg K.R."/>
            <person name="Lemon C."/>
            <person name="Bird N.H."/>
            <person name="Koop B.F."/>
        </authorList>
    </citation>
    <scope>NUCLEOTIDE SEQUENCE</scope>
</reference>
<keyword evidence="14 19" id="KW-0067">ATP-binding</keyword>
<keyword evidence="13" id="KW-0256">Endoplasmic reticulum</keyword>
<evidence type="ECO:0000256" key="12">
    <source>
        <dbReference type="ARBA" id="ARBA00022777"/>
    </source>
</evidence>
<evidence type="ECO:0000256" key="3">
    <source>
        <dbReference type="ARBA" id="ARBA00004395"/>
    </source>
</evidence>
<comment type="similarity">
    <text evidence="6 19">Belongs to the PI3/PI4-kinase family. Type II PI4K subfamily.</text>
</comment>
<dbReference type="GO" id="GO:0031901">
    <property type="term" value="C:early endosome membrane"/>
    <property type="evidence" value="ECO:0007669"/>
    <property type="project" value="UniProtKB-SubCell"/>
</dbReference>
<keyword evidence="9 19" id="KW-0808">Transferase</keyword>
<dbReference type="Bgee" id="ENSELUG00000008919">
    <property type="expression patterns" value="Expressed in head kidney and 15 other cell types or tissues"/>
</dbReference>
<dbReference type="InterPro" id="IPR000403">
    <property type="entry name" value="PI3/4_kinase_cat_dom"/>
</dbReference>
<keyword evidence="23" id="KW-1185">Reference proteome</keyword>
<reference evidence="22" key="4">
    <citation type="submission" date="2025-09" db="UniProtKB">
        <authorList>
            <consortium name="Ensembl"/>
        </authorList>
    </citation>
    <scope>IDENTIFICATION</scope>
</reference>
<evidence type="ECO:0000256" key="8">
    <source>
        <dbReference type="ARBA" id="ARBA00022490"/>
    </source>
</evidence>